<evidence type="ECO:0000256" key="2">
    <source>
        <dbReference type="ARBA" id="ARBA00022980"/>
    </source>
</evidence>
<dbReference type="GO" id="GO:0003735">
    <property type="term" value="F:structural constituent of ribosome"/>
    <property type="evidence" value="ECO:0007669"/>
    <property type="project" value="InterPro"/>
</dbReference>
<gene>
    <name evidence="5" type="ORF">METZ01_LOCUS75016</name>
</gene>
<keyword evidence="2" id="KW-0689">Ribosomal protein</keyword>
<dbReference type="InterPro" id="IPR044957">
    <property type="entry name" value="Ribosomal_bL32_bact"/>
</dbReference>
<protein>
    <recommendedName>
        <fullName evidence="6">50S ribosomal protein L32</fullName>
    </recommendedName>
</protein>
<evidence type="ECO:0000256" key="3">
    <source>
        <dbReference type="ARBA" id="ARBA00023274"/>
    </source>
</evidence>
<dbReference type="SUPFAM" id="SSF57829">
    <property type="entry name" value="Zn-binding ribosomal proteins"/>
    <property type="match status" value="1"/>
</dbReference>
<feature type="compositionally biased region" description="Basic residues" evidence="4">
    <location>
        <begin position="1"/>
        <end position="18"/>
    </location>
</feature>
<name>A0A381U1N8_9ZZZZ</name>
<dbReference type="AlphaFoldDB" id="A0A381U1N8"/>
<dbReference type="Pfam" id="PF01783">
    <property type="entry name" value="Ribosomal_L32p"/>
    <property type="match status" value="1"/>
</dbReference>
<dbReference type="EMBL" id="UINC01005572">
    <property type="protein sequence ID" value="SVA22162.1"/>
    <property type="molecule type" value="Genomic_DNA"/>
</dbReference>
<keyword evidence="3" id="KW-0687">Ribonucleoprotein</keyword>
<dbReference type="InterPro" id="IPR002677">
    <property type="entry name" value="Ribosomal_bL32"/>
</dbReference>
<organism evidence="5">
    <name type="scientific">marine metagenome</name>
    <dbReference type="NCBI Taxonomy" id="408172"/>
    <lineage>
        <taxon>unclassified sequences</taxon>
        <taxon>metagenomes</taxon>
        <taxon>ecological metagenomes</taxon>
    </lineage>
</organism>
<dbReference type="GO" id="GO:0006412">
    <property type="term" value="P:translation"/>
    <property type="evidence" value="ECO:0007669"/>
    <property type="project" value="InterPro"/>
</dbReference>
<proteinExistence type="inferred from homology"/>
<sequence length="60" mass="6882">MPNPKRRHSKARTAKRRTHDALRSANAGECPQCHEMKLSHQVCPHCGFYKGRQVRAVDEV</sequence>
<evidence type="ECO:0000256" key="4">
    <source>
        <dbReference type="SAM" id="MobiDB-lite"/>
    </source>
</evidence>
<dbReference type="PANTHER" id="PTHR35534">
    <property type="entry name" value="50S RIBOSOMAL PROTEIN L32"/>
    <property type="match status" value="1"/>
</dbReference>
<dbReference type="HAMAP" id="MF_00340">
    <property type="entry name" value="Ribosomal_bL32"/>
    <property type="match status" value="1"/>
</dbReference>
<feature type="region of interest" description="Disordered" evidence="4">
    <location>
        <begin position="1"/>
        <end position="23"/>
    </location>
</feature>
<dbReference type="InterPro" id="IPR011332">
    <property type="entry name" value="Ribosomal_zn-bd"/>
</dbReference>
<evidence type="ECO:0000313" key="5">
    <source>
        <dbReference type="EMBL" id="SVA22162.1"/>
    </source>
</evidence>
<accession>A0A381U1N8</accession>
<reference evidence="5" key="1">
    <citation type="submission" date="2018-05" db="EMBL/GenBank/DDBJ databases">
        <authorList>
            <person name="Lanie J.A."/>
            <person name="Ng W.-L."/>
            <person name="Kazmierczak K.M."/>
            <person name="Andrzejewski T.M."/>
            <person name="Davidsen T.M."/>
            <person name="Wayne K.J."/>
            <person name="Tettelin H."/>
            <person name="Glass J.I."/>
            <person name="Rusch D."/>
            <person name="Podicherti R."/>
            <person name="Tsui H.-C.T."/>
            <person name="Winkler M.E."/>
        </authorList>
    </citation>
    <scope>NUCLEOTIDE SEQUENCE</scope>
</reference>
<comment type="similarity">
    <text evidence="1">Belongs to the bacterial ribosomal protein bL32 family.</text>
</comment>
<dbReference type="NCBIfam" id="TIGR01031">
    <property type="entry name" value="rpmF_bact"/>
    <property type="match status" value="1"/>
</dbReference>
<dbReference type="PANTHER" id="PTHR35534:SF1">
    <property type="entry name" value="LARGE RIBOSOMAL SUBUNIT PROTEIN BL32"/>
    <property type="match status" value="1"/>
</dbReference>
<dbReference type="GO" id="GO:0015934">
    <property type="term" value="C:large ribosomal subunit"/>
    <property type="evidence" value="ECO:0007669"/>
    <property type="project" value="InterPro"/>
</dbReference>
<evidence type="ECO:0000256" key="1">
    <source>
        <dbReference type="ARBA" id="ARBA00008560"/>
    </source>
</evidence>
<evidence type="ECO:0008006" key="6">
    <source>
        <dbReference type="Google" id="ProtNLM"/>
    </source>
</evidence>